<keyword evidence="3" id="KW-1185">Reference proteome</keyword>
<feature type="transmembrane region" description="Helical" evidence="1">
    <location>
        <begin position="381"/>
        <end position="401"/>
    </location>
</feature>
<keyword evidence="1" id="KW-1133">Transmembrane helix</keyword>
<comment type="caution">
    <text evidence="2">The sequence shown here is derived from an EMBL/GenBank/DDBJ whole genome shotgun (WGS) entry which is preliminary data.</text>
</comment>
<name>A0ABV6NZC8_9ACTN</name>
<reference evidence="2 3" key="1">
    <citation type="submission" date="2024-09" db="EMBL/GenBank/DDBJ databases">
        <authorList>
            <person name="Sun Q."/>
            <person name="Mori K."/>
        </authorList>
    </citation>
    <scope>NUCLEOTIDE SEQUENCE [LARGE SCALE GENOMIC DNA]</scope>
    <source>
        <strain evidence="2 3">TBRC 2205</strain>
    </source>
</reference>
<evidence type="ECO:0000313" key="2">
    <source>
        <dbReference type="EMBL" id="MFC0566130.1"/>
    </source>
</evidence>
<sequence>MSSRAGNRRTGWFVPAGPGSRVTRLELLYDLVFVYAFVNLANTLSHRVTAGTLLAGGVVLALLWYCWSSFALLGNAVRADQGLIPVAGAAIMVLAFVLALTIPEAFVDRSGGLPGPVAFAVCYLAVRLITTGAYWLVPGATGRPARQIWALSAPGLAATALILAAALLPHAVARPGGAAWLRLGLWLAAVLVEYAAGFALPYARLAVTSAGHWAERHGQIVLIALGESVLSLGVGAGLGEGLTLTWPVVGTAALGVVLIALLWWSYFDTLASSVEQAMHGTRGQERITLGRDAYTYLHLPLIAGVIGTALGLKLIVGAAAAPDRSQPHTVEVAVLYVGVALYILSVAAVVFRTFRTIRYASIGTAALLAALAVPASRLPAVAALALLTAIGLSLTLVHRFVGAAARTRVREAALHEQEAVEAATNRWRGTHL</sequence>
<proteinExistence type="predicted"/>
<feature type="transmembrane region" description="Helical" evidence="1">
    <location>
        <begin position="27"/>
        <end position="44"/>
    </location>
</feature>
<dbReference type="PANTHER" id="PTHR36840">
    <property type="entry name" value="BLL5714 PROTEIN"/>
    <property type="match status" value="1"/>
</dbReference>
<dbReference type="EMBL" id="JBHLUE010000016">
    <property type="protein sequence ID" value="MFC0566130.1"/>
    <property type="molecule type" value="Genomic_DNA"/>
</dbReference>
<dbReference type="Pfam" id="PF06772">
    <property type="entry name" value="LtrA"/>
    <property type="match status" value="1"/>
</dbReference>
<dbReference type="InterPro" id="IPR010640">
    <property type="entry name" value="Low_temperature_requirement_A"/>
</dbReference>
<feature type="transmembrane region" description="Helical" evidence="1">
    <location>
        <begin position="220"/>
        <end position="238"/>
    </location>
</feature>
<dbReference type="Proteomes" id="UP001589894">
    <property type="component" value="Unassembled WGS sequence"/>
</dbReference>
<feature type="transmembrane region" description="Helical" evidence="1">
    <location>
        <begin position="117"/>
        <end position="136"/>
    </location>
</feature>
<gene>
    <name evidence="2" type="ORF">ACFFHU_18565</name>
</gene>
<dbReference type="PANTHER" id="PTHR36840:SF1">
    <property type="entry name" value="BLL5714 PROTEIN"/>
    <property type="match status" value="1"/>
</dbReference>
<feature type="transmembrane region" description="Helical" evidence="1">
    <location>
        <begin position="82"/>
        <end position="102"/>
    </location>
</feature>
<feature type="transmembrane region" description="Helical" evidence="1">
    <location>
        <begin position="148"/>
        <end position="168"/>
    </location>
</feature>
<feature type="transmembrane region" description="Helical" evidence="1">
    <location>
        <begin position="333"/>
        <end position="351"/>
    </location>
</feature>
<keyword evidence="1" id="KW-0812">Transmembrane</keyword>
<feature type="transmembrane region" description="Helical" evidence="1">
    <location>
        <begin position="296"/>
        <end position="321"/>
    </location>
</feature>
<protein>
    <submittedName>
        <fullName evidence="2">Low temperature requirement protein A</fullName>
    </submittedName>
</protein>
<evidence type="ECO:0000313" key="3">
    <source>
        <dbReference type="Proteomes" id="UP001589894"/>
    </source>
</evidence>
<feature type="transmembrane region" description="Helical" evidence="1">
    <location>
        <begin position="358"/>
        <end position="375"/>
    </location>
</feature>
<feature type="transmembrane region" description="Helical" evidence="1">
    <location>
        <begin position="50"/>
        <end position="70"/>
    </location>
</feature>
<evidence type="ECO:0000256" key="1">
    <source>
        <dbReference type="SAM" id="Phobius"/>
    </source>
</evidence>
<dbReference type="RefSeq" id="WP_377340571.1">
    <property type="nucleotide sequence ID" value="NZ_JBHLUE010000016.1"/>
</dbReference>
<accession>A0ABV6NZC8</accession>
<feature type="transmembrane region" description="Helical" evidence="1">
    <location>
        <begin position="244"/>
        <end position="264"/>
    </location>
</feature>
<feature type="transmembrane region" description="Helical" evidence="1">
    <location>
        <begin position="180"/>
        <end position="200"/>
    </location>
</feature>
<keyword evidence="1" id="KW-0472">Membrane</keyword>
<organism evidence="2 3">
    <name type="scientific">Plantactinospora siamensis</name>
    <dbReference type="NCBI Taxonomy" id="555372"/>
    <lineage>
        <taxon>Bacteria</taxon>
        <taxon>Bacillati</taxon>
        <taxon>Actinomycetota</taxon>
        <taxon>Actinomycetes</taxon>
        <taxon>Micromonosporales</taxon>
        <taxon>Micromonosporaceae</taxon>
        <taxon>Plantactinospora</taxon>
    </lineage>
</organism>